<dbReference type="Pfam" id="PF07686">
    <property type="entry name" value="V-set"/>
    <property type="match status" value="1"/>
</dbReference>
<evidence type="ECO:0000313" key="6">
    <source>
        <dbReference type="Proteomes" id="UP000007754"/>
    </source>
</evidence>
<name>H0YUC3_TAEGU</name>
<dbReference type="Gene3D" id="2.60.40.10">
    <property type="entry name" value="Immunoglobulins"/>
    <property type="match status" value="1"/>
</dbReference>
<keyword evidence="6" id="KW-1185">Reference proteome</keyword>
<dbReference type="PROSITE" id="PS50835">
    <property type="entry name" value="IG_LIKE"/>
    <property type="match status" value="1"/>
</dbReference>
<dbReference type="GO" id="GO:0009986">
    <property type="term" value="C:cell surface"/>
    <property type="evidence" value="ECO:0007669"/>
    <property type="project" value="TreeGrafter"/>
</dbReference>
<dbReference type="PANTHER" id="PTHR16423">
    <property type="entry name" value="TREM-LIKE TRANSCRIPT PROTEIN"/>
    <property type="match status" value="1"/>
</dbReference>
<dbReference type="InterPro" id="IPR013106">
    <property type="entry name" value="Ig_V-set"/>
</dbReference>
<reference evidence="5" key="3">
    <citation type="submission" date="2025-09" db="UniProtKB">
        <authorList>
            <consortium name="Ensembl"/>
        </authorList>
    </citation>
    <scope>IDENTIFICATION</scope>
</reference>
<dbReference type="InterPro" id="IPR036179">
    <property type="entry name" value="Ig-like_dom_sf"/>
</dbReference>
<dbReference type="InterPro" id="IPR052314">
    <property type="entry name" value="Immune_rcpt_domain"/>
</dbReference>
<dbReference type="InterPro" id="IPR013783">
    <property type="entry name" value="Ig-like_fold"/>
</dbReference>
<dbReference type="PANTHER" id="PTHR16423:SF6">
    <property type="entry name" value="TRIGGERING RECEPTOR EXPRESSED ON MYELOID CELLS 2-RELATED"/>
    <property type="match status" value="1"/>
</dbReference>
<dbReference type="InterPro" id="IPR007110">
    <property type="entry name" value="Ig-like_dom"/>
</dbReference>
<feature type="domain" description="Ig-like" evidence="4">
    <location>
        <begin position="14"/>
        <end position="121"/>
    </location>
</feature>
<dbReference type="Proteomes" id="UP000007754">
    <property type="component" value="Chromosome 26"/>
</dbReference>
<proteinExistence type="predicted"/>
<dbReference type="AlphaFoldDB" id="H0YUC3"/>
<evidence type="ECO:0000256" key="1">
    <source>
        <dbReference type="ARBA" id="ARBA00022729"/>
    </source>
</evidence>
<evidence type="ECO:0000256" key="2">
    <source>
        <dbReference type="ARBA" id="ARBA00023157"/>
    </source>
</evidence>
<organism evidence="5 6">
    <name type="scientific">Taeniopygia guttata</name>
    <name type="common">Zebra finch</name>
    <name type="synonym">Poephila guttata</name>
    <dbReference type="NCBI Taxonomy" id="59729"/>
    <lineage>
        <taxon>Eukaryota</taxon>
        <taxon>Metazoa</taxon>
        <taxon>Chordata</taxon>
        <taxon>Craniata</taxon>
        <taxon>Vertebrata</taxon>
        <taxon>Euteleostomi</taxon>
        <taxon>Archelosauria</taxon>
        <taxon>Archosauria</taxon>
        <taxon>Dinosauria</taxon>
        <taxon>Saurischia</taxon>
        <taxon>Theropoda</taxon>
        <taxon>Coelurosauria</taxon>
        <taxon>Aves</taxon>
        <taxon>Neognathae</taxon>
        <taxon>Neoaves</taxon>
        <taxon>Telluraves</taxon>
        <taxon>Australaves</taxon>
        <taxon>Passeriformes</taxon>
        <taxon>Passeroidea</taxon>
        <taxon>Estrildidae</taxon>
        <taxon>Estrildinae</taxon>
        <taxon>Taeniopygia</taxon>
    </lineage>
</organism>
<keyword evidence="3" id="KW-0393">Immunoglobulin domain</keyword>
<dbReference type="HOGENOM" id="CLU_052450_0_0_1"/>
<protein>
    <recommendedName>
        <fullName evidence="4">Ig-like domain-containing protein</fullName>
    </recommendedName>
</protein>
<reference evidence="5" key="2">
    <citation type="submission" date="2025-08" db="UniProtKB">
        <authorList>
            <consortium name="Ensembl"/>
        </authorList>
    </citation>
    <scope>IDENTIFICATION</scope>
</reference>
<keyword evidence="1" id="KW-0732">Signal</keyword>
<reference evidence="5 6" key="1">
    <citation type="journal article" date="2010" name="Nature">
        <title>The genome of a songbird.</title>
        <authorList>
            <person name="Warren W.C."/>
            <person name="Clayton D.F."/>
            <person name="Ellegren H."/>
            <person name="Arnold A.P."/>
            <person name="Hillier L.W."/>
            <person name="Kunstner A."/>
            <person name="Searle S."/>
            <person name="White S."/>
            <person name="Vilella A.J."/>
            <person name="Fairley S."/>
            <person name="Heger A."/>
            <person name="Kong L."/>
            <person name="Ponting C.P."/>
            <person name="Jarvis E.D."/>
            <person name="Mello C.V."/>
            <person name="Minx P."/>
            <person name="Lovell P."/>
            <person name="Velho T.A."/>
            <person name="Ferris M."/>
            <person name="Balakrishnan C.N."/>
            <person name="Sinha S."/>
            <person name="Blatti C."/>
            <person name="London S.E."/>
            <person name="Li Y."/>
            <person name="Lin Y.C."/>
            <person name="George J."/>
            <person name="Sweedler J."/>
            <person name="Southey B."/>
            <person name="Gunaratne P."/>
            <person name="Watson M."/>
            <person name="Nam K."/>
            <person name="Backstrom N."/>
            <person name="Smeds L."/>
            <person name="Nabholz B."/>
            <person name="Itoh Y."/>
            <person name="Whitney O."/>
            <person name="Pfenning A.R."/>
            <person name="Howard J."/>
            <person name="Volker M."/>
            <person name="Skinner B.M."/>
            <person name="Griffin D.K."/>
            <person name="Ye L."/>
            <person name="McLaren W.M."/>
            <person name="Flicek P."/>
            <person name="Quesada V."/>
            <person name="Velasco G."/>
            <person name="Lopez-Otin C."/>
            <person name="Puente X.S."/>
            <person name="Olender T."/>
            <person name="Lancet D."/>
            <person name="Smit A.F."/>
            <person name="Hubley R."/>
            <person name="Konkel M.K."/>
            <person name="Walker J.A."/>
            <person name="Batzer M.A."/>
            <person name="Gu W."/>
            <person name="Pollock D.D."/>
            <person name="Chen L."/>
            <person name="Cheng Z."/>
            <person name="Eichler E.E."/>
            <person name="Stapley J."/>
            <person name="Slate J."/>
            <person name="Ekblom R."/>
            <person name="Birkhead T."/>
            <person name="Burke T."/>
            <person name="Burt D."/>
            <person name="Scharff C."/>
            <person name="Adam I."/>
            <person name="Richard H."/>
            <person name="Sultan M."/>
            <person name="Soldatov A."/>
            <person name="Lehrach H."/>
            <person name="Edwards S.V."/>
            <person name="Yang S.P."/>
            <person name="Li X."/>
            <person name="Graves T."/>
            <person name="Fulton L."/>
            <person name="Nelson J."/>
            <person name="Chinwalla A."/>
            <person name="Hou S."/>
            <person name="Mardis E.R."/>
            <person name="Wilson R.K."/>
        </authorList>
    </citation>
    <scope>NUCLEOTIDE SEQUENCE [LARGE SCALE GENOMIC DNA]</scope>
</reference>
<dbReference type="InParanoid" id="H0YUC3"/>
<dbReference type="GO" id="GO:0038023">
    <property type="term" value="F:signaling receptor activity"/>
    <property type="evidence" value="ECO:0007669"/>
    <property type="project" value="TreeGrafter"/>
</dbReference>
<dbReference type="Ensembl" id="ENSTGUT00000001909.2">
    <property type="protein sequence ID" value="ENSTGUP00000001891.2"/>
    <property type="gene ID" value="ENSTGUG00000001836.2"/>
</dbReference>
<evidence type="ECO:0000313" key="5">
    <source>
        <dbReference type="Ensembl" id="ENSTGUP00000001891.2"/>
    </source>
</evidence>
<accession>H0YUC3</accession>
<keyword evidence="2" id="KW-1015">Disulfide bond</keyword>
<evidence type="ECO:0000256" key="3">
    <source>
        <dbReference type="ARBA" id="ARBA00023319"/>
    </source>
</evidence>
<dbReference type="GeneTree" id="ENSGT01000000215036"/>
<sequence length="200" mass="22936">PVCPEGLWAALQLPERATGHWELLRREGDTLHVLCPYEAWTTNHQEKLWCLLRSGDCKEILRTYYEISVQSRDKRTEIKDNTSSRTVSITMTNLKAEDSDTYFCTAYNGYKGGYPQLRTISLNVFKGEYLYPTCNFCSFPPLHAVPKESNQLRDRGCEGRNTRRGDKYSKEALTPGCWNSSVYSVVSMESGAKEREQEVL</sequence>
<dbReference type="SUPFAM" id="SSF48726">
    <property type="entry name" value="Immunoglobulin"/>
    <property type="match status" value="1"/>
</dbReference>
<evidence type="ECO:0000259" key="4">
    <source>
        <dbReference type="PROSITE" id="PS50835"/>
    </source>
</evidence>